<dbReference type="Pfam" id="PF13087">
    <property type="entry name" value="AAA_12"/>
    <property type="match status" value="1"/>
</dbReference>
<keyword evidence="6" id="KW-1185">Reference proteome</keyword>
<comment type="caution">
    <text evidence="5">The sequence shown here is derived from an EMBL/GenBank/DDBJ whole genome shotgun (WGS) entry which is preliminary data.</text>
</comment>
<evidence type="ECO:0000259" key="3">
    <source>
        <dbReference type="Pfam" id="PF13087"/>
    </source>
</evidence>
<dbReference type="InterPro" id="IPR045529">
    <property type="entry name" value="DUF6469"/>
</dbReference>
<dbReference type="SUPFAM" id="SSF52540">
    <property type="entry name" value="P-loop containing nucleoside triphosphate hydrolases"/>
    <property type="match status" value="1"/>
</dbReference>
<name>A0AA87ZR45_FICCA</name>
<organism evidence="5 6">
    <name type="scientific">Ficus carica</name>
    <name type="common">Common fig</name>
    <dbReference type="NCBI Taxonomy" id="3494"/>
    <lineage>
        <taxon>Eukaryota</taxon>
        <taxon>Viridiplantae</taxon>
        <taxon>Streptophyta</taxon>
        <taxon>Embryophyta</taxon>
        <taxon>Tracheophyta</taxon>
        <taxon>Spermatophyta</taxon>
        <taxon>Magnoliopsida</taxon>
        <taxon>eudicotyledons</taxon>
        <taxon>Gunneridae</taxon>
        <taxon>Pentapetalae</taxon>
        <taxon>rosids</taxon>
        <taxon>fabids</taxon>
        <taxon>Rosales</taxon>
        <taxon>Moraceae</taxon>
        <taxon>Ficeae</taxon>
        <taxon>Ficus</taxon>
    </lineage>
</organism>
<dbReference type="GO" id="GO:0004386">
    <property type="term" value="F:helicase activity"/>
    <property type="evidence" value="ECO:0007669"/>
    <property type="project" value="InterPro"/>
</dbReference>
<protein>
    <submittedName>
        <fullName evidence="5">Uncharacterized protein</fullName>
    </submittedName>
</protein>
<evidence type="ECO:0000259" key="2">
    <source>
        <dbReference type="Pfam" id="PF13086"/>
    </source>
</evidence>
<dbReference type="Pfam" id="PF20073">
    <property type="entry name" value="DUF6469"/>
    <property type="match status" value="1"/>
</dbReference>
<dbReference type="InterPro" id="IPR027417">
    <property type="entry name" value="P-loop_NTPase"/>
</dbReference>
<dbReference type="Proteomes" id="UP001187192">
    <property type="component" value="Unassembled WGS sequence"/>
</dbReference>
<dbReference type="PANTHER" id="PTHR10887:SF522">
    <property type="entry name" value="P-LOOP CONTAINING NUCLEOSIDE TRIPHOSPHATE HYDROLASES SUPERFAMILY PROTEIN"/>
    <property type="match status" value="1"/>
</dbReference>
<evidence type="ECO:0000256" key="1">
    <source>
        <dbReference type="SAM" id="MobiDB-lite"/>
    </source>
</evidence>
<dbReference type="InterPro" id="IPR041679">
    <property type="entry name" value="DNA2/NAM7-like_C"/>
</dbReference>
<dbReference type="EMBL" id="BTGU01000003">
    <property type="protein sequence ID" value="GMN31513.1"/>
    <property type="molecule type" value="Genomic_DNA"/>
</dbReference>
<evidence type="ECO:0000259" key="4">
    <source>
        <dbReference type="Pfam" id="PF20073"/>
    </source>
</evidence>
<gene>
    <name evidence="5" type="ORF">TIFTF001_003281</name>
</gene>
<dbReference type="InterPro" id="IPR045055">
    <property type="entry name" value="DNA2/NAM7-like"/>
</dbReference>
<dbReference type="Pfam" id="PF13086">
    <property type="entry name" value="AAA_11"/>
    <property type="match status" value="2"/>
</dbReference>
<evidence type="ECO:0000313" key="6">
    <source>
        <dbReference type="Proteomes" id="UP001187192"/>
    </source>
</evidence>
<feature type="region of interest" description="Disordered" evidence="1">
    <location>
        <begin position="433"/>
        <end position="461"/>
    </location>
</feature>
<feature type="domain" description="DNA2/NAM7 helicase helicase" evidence="2">
    <location>
        <begin position="575"/>
        <end position="652"/>
    </location>
</feature>
<sequence length="765" mass="87288">MNMNMVKKKTSLIDLVFSWSIKDVLNNDLFKTRVKQIPETFSSKSEYLESFITPLIEETRTDLCSSMATLSDSLCFEIQSIRKSKQFKFPKNLLYNVILKKRKEKKKTKDDDDDECGVGDLIAITNVRPKRINDLDRPGRPYLIALVRGFNERTSELLILSSKPILVEDGVEKKEESERLFVVNLINMTTNIRIWDALNADPKLGNMNIIRNVLDTPFAEVENCTHCRSEEKCSSSFSDKKARICSSDLNKSQQAAVSSCISTRECRHENTVKLIWGPPGTGKTKTVGFLLHSLLKMNRRTVTCAPTNIAVLEVAKRLVKGVVESSAYKGYGLGDVVLFGNRKRMKIKEHEQIHDVFLDHRVEVLYQCYSPYSGWHHNLLAMISLLEDPETPYRLYLIERKDNNNKKERDTSGIISEDKKGKKAVNQVIAQTLKENRMNKKKGKGKQKEKQSKHREEGVDDEETDIPLTFEEFVKKKFNCIGEHLYFCIENLHIHLPSSLISLKVVANMFAAYHSLKSLQNMLHNISKEVLTNVRNKDSMGRAGKFNVERNKNLCILKSLPSTFPAPFLNEDYSKDIRAMIRGFCLNNACLVFCTVSSSAKLGAVKPFELLVIDEAAQLKECESAIPLRLHGIRHAILIGDERQLPAMVKSKISEKADFGRSLFERLALLGHKKHLLNVQHRMHPSISVFPNLEFYDNQILDGQNVRAKNYGRRFLHGEMYGSFSFINVPHGKEELNNNHSRKNVVEVAVVSDLVARLYKGTYDK</sequence>
<feature type="compositionally biased region" description="Basic and acidic residues" evidence="1">
    <location>
        <begin position="446"/>
        <end position="457"/>
    </location>
</feature>
<dbReference type="PANTHER" id="PTHR10887">
    <property type="entry name" value="DNA2/NAM7 HELICASE FAMILY"/>
    <property type="match status" value="1"/>
</dbReference>
<dbReference type="Gene3D" id="3.40.50.300">
    <property type="entry name" value="P-loop containing nucleotide triphosphate hydrolases"/>
    <property type="match status" value="2"/>
</dbReference>
<dbReference type="AlphaFoldDB" id="A0AA87ZR45"/>
<feature type="domain" description="DNA2/NAM7 helicase-like C-terminal" evidence="3">
    <location>
        <begin position="660"/>
        <end position="761"/>
    </location>
</feature>
<accession>A0AA87ZR45</accession>
<reference evidence="5" key="1">
    <citation type="submission" date="2023-07" db="EMBL/GenBank/DDBJ databases">
        <title>draft genome sequence of fig (Ficus carica).</title>
        <authorList>
            <person name="Takahashi T."/>
            <person name="Nishimura K."/>
        </authorList>
    </citation>
    <scope>NUCLEOTIDE SEQUENCE</scope>
</reference>
<proteinExistence type="predicted"/>
<dbReference type="InterPro" id="IPR041677">
    <property type="entry name" value="DNA2/NAM7_AAA_11"/>
</dbReference>
<feature type="domain" description="DUF6469" evidence="4">
    <location>
        <begin position="88"/>
        <end position="199"/>
    </location>
</feature>
<feature type="domain" description="DNA2/NAM7 helicase helicase" evidence="2">
    <location>
        <begin position="249"/>
        <end position="456"/>
    </location>
</feature>
<evidence type="ECO:0000313" key="5">
    <source>
        <dbReference type="EMBL" id="GMN31513.1"/>
    </source>
</evidence>